<feature type="transmembrane region" description="Helical" evidence="1">
    <location>
        <begin position="79"/>
        <end position="101"/>
    </location>
</feature>
<organism evidence="3 4">
    <name type="scientific">Xanthocytophaga flava</name>
    <dbReference type="NCBI Taxonomy" id="3048013"/>
    <lineage>
        <taxon>Bacteria</taxon>
        <taxon>Pseudomonadati</taxon>
        <taxon>Bacteroidota</taxon>
        <taxon>Cytophagia</taxon>
        <taxon>Cytophagales</taxon>
        <taxon>Rhodocytophagaceae</taxon>
        <taxon>Xanthocytophaga</taxon>
    </lineage>
</organism>
<evidence type="ECO:0000256" key="2">
    <source>
        <dbReference type="SAM" id="SignalP"/>
    </source>
</evidence>
<dbReference type="RefSeq" id="WP_314003419.1">
    <property type="nucleotide sequence ID" value="NZ_JASJOT010000034.1"/>
</dbReference>
<dbReference type="Pfam" id="PF13572">
    <property type="entry name" value="DUF4134"/>
    <property type="match status" value="1"/>
</dbReference>
<dbReference type="EMBL" id="JASJOT010000034">
    <property type="protein sequence ID" value="MDJ1497597.1"/>
    <property type="molecule type" value="Genomic_DNA"/>
</dbReference>
<keyword evidence="1" id="KW-0812">Transmembrane</keyword>
<accession>A0ABT7CV20</accession>
<gene>
    <name evidence="3" type="ORF">QNI19_31955</name>
</gene>
<name>A0ABT7CV20_9BACT</name>
<feature type="transmembrane region" description="Helical" evidence="1">
    <location>
        <begin position="49"/>
        <end position="67"/>
    </location>
</feature>
<evidence type="ECO:0000313" key="3">
    <source>
        <dbReference type="EMBL" id="MDJ1497597.1"/>
    </source>
</evidence>
<protein>
    <submittedName>
        <fullName evidence="3">DUF4134 domain-containing protein</fullName>
    </submittedName>
</protein>
<dbReference type="InterPro" id="IPR025408">
    <property type="entry name" value="DUF4134"/>
</dbReference>
<keyword evidence="2" id="KW-0732">Signal</keyword>
<evidence type="ECO:0000313" key="4">
    <source>
        <dbReference type="Proteomes" id="UP001228581"/>
    </source>
</evidence>
<comment type="caution">
    <text evidence="3">The sequence shown here is derived from an EMBL/GenBank/DDBJ whole genome shotgun (WGS) entry which is preliminary data.</text>
</comment>
<proteinExistence type="predicted"/>
<keyword evidence="1" id="KW-0472">Membrane</keyword>
<reference evidence="3 4" key="1">
    <citation type="submission" date="2023-05" db="EMBL/GenBank/DDBJ databases">
        <authorList>
            <person name="Zhang X."/>
        </authorList>
    </citation>
    <scope>NUCLEOTIDE SEQUENCE [LARGE SCALE GENOMIC DNA]</scope>
    <source>
        <strain evidence="3 4">DM2B3-1</strain>
    </source>
</reference>
<sequence length="103" mass="10586">MSDKLVALVAFVMAGILSESSYAQASKGVAAIDDATNSVKQYFEAGINLSYAAAAVIGLIGGVKVYQKWSNGDQDTGKVAGAWIGGAVFLVAAATILRVVFIN</sequence>
<dbReference type="Proteomes" id="UP001228581">
    <property type="component" value="Unassembled WGS sequence"/>
</dbReference>
<keyword evidence="4" id="KW-1185">Reference proteome</keyword>
<feature type="chain" id="PRO_5046508779" evidence="2">
    <location>
        <begin position="26"/>
        <end position="103"/>
    </location>
</feature>
<feature type="signal peptide" evidence="2">
    <location>
        <begin position="1"/>
        <end position="25"/>
    </location>
</feature>
<keyword evidence="1" id="KW-1133">Transmembrane helix</keyword>
<evidence type="ECO:0000256" key="1">
    <source>
        <dbReference type="SAM" id="Phobius"/>
    </source>
</evidence>